<dbReference type="GO" id="GO:0003700">
    <property type="term" value="F:DNA-binding transcription factor activity"/>
    <property type="evidence" value="ECO:0007669"/>
    <property type="project" value="InterPro"/>
</dbReference>
<dbReference type="InterPro" id="IPR009057">
    <property type="entry name" value="Homeodomain-like_sf"/>
</dbReference>
<reference evidence="5" key="1">
    <citation type="submission" date="2020-11" db="EMBL/GenBank/DDBJ databases">
        <title>Sequencing the genomes of 1000 actinobacteria strains.</title>
        <authorList>
            <person name="Klenk H.-P."/>
        </authorList>
    </citation>
    <scope>NUCLEOTIDE SEQUENCE</scope>
    <source>
        <strain evidence="5">DSM 45356</strain>
    </source>
</reference>
<dbReference type="InterPro" id="IPR018060">
    <property type="entry name" value="HTH_AraC"/>
</dbReference>
<accession>A0A8J7GP79</accession>
<evidence type="ECO:0000259" key="4">
    <source>
        <dbReference type="PROSITE" id="PS01124"/>
    </source>
</evidence>
<keyword evidence="3" id="KW-0804">Transcription</keyword>
<dbReference type="GO" id="GO:0000976">
    <property type="term" value="F:transcription cis-regulatory region binding"/>
    <property type="evidence" value="ECO:0007669"/>
    <property type="project" value="TreeGrafter"/>
</dbReference>
<keyword evidence="6" id="KW-1185">Reference proteome</keyword>
<evidence type="ECO:0000256" key="1">
    <source>
        <dbReference type="ARBA" id="ARBA00023015"/>
    </source>
</evidence>
<evidence type="ECO:0000256" key="2">
    <source>
        <dbReference type="ARBA" id="ARBA00023125"/>
    </source>
</evidence>
<dbReference type="Proteomes" id="UP000622552">
    <property type="component" value="Unassembled WGS sequence"/>
</dbReference>
<dbReference type="RefSeq" id="WP_197002459.1">
    <property type="nucleotide sequence ID" value="NZ_BONS01000003.1"/>
</dbReference>
<gene>
    <name evidence="5" type="ORF">IW245_001537</name>
</gene>
<name>A0A8J7GP79_9ACTN</name>
<evidence type="ECO:0000313" key="5">
    <source>
        <dbReference type="EMBL" id="MBG6135343.1"/>
    </source>
</evidence>
<dbReference type="SMART" id="SM00342">
    <property type="entry name" value="HTH_ARAC"/>
    <property type="match status" value="1"/>
</dbReference>
<dbReference type="Gene3D" id="1.10.10.60">
    <property type="entry name" value="Homeodomain-like"/>
    <property type="match status" value="1"/>
</dbReference>
<dbReference type="AlphaFoldDB" id="A0A8J7GP79"/>
<evidence type="ECO:0000256" key="3">
    <source>
        <dbReference type="ARBA" id="ARBA00023163"/>
    </source>
</evidence>
<organism evidence="5 6">
    <name type="scientific">Longispora fulva</name>
    <dbReference type="NCBI Taxonomy" id="619741"/>
    <lineage>
        <taxon>Bacteria</taxon>
        <taxon>Bacillati</taxon>
        <taxon>Actinomycetota</taxon>
        <taxon>Actinomycetes</taxon>
        <taxon>Micromonosporales</taxon>
        <taxon>Micromonosporaceae</taxon>
        <taxon>Longispora</taxon>
    </lineage>
</organism>
<dbReference type="PROSITE" id="PS01124">
    <property type="entry name" value="HTH_ARAC_FAMILY_2"/>
    <property type="match status" value="1"/>
</dbReference>
<evidence type="ECO:0000313" key="6">
    <source>
        <dbReference type="Proteomes" id="UP000622552"/>
    </source>
</evidence>
<keyword evidence="2 5" id="KW-0238">DNA-binding</keyword>
<comment type="caution">
    <text evidence="5">The sequence shown here is derived from an EMBL/GenBank/DDBJ whole genome shotgun (WGS) entry which is preliminary data.</text>
</comment>
<dbReference type="PANTHER" id="PTHR47894:SF1">
    <property type="entry name" value="HTH-TYPE TRANSCRIPTIONAL REGULATOR VQSM"/>
    <property type="match status" value="1"/>
</dbReference>
<dbReference type="GO" id="GO:0005829">
    <property type="term" value="C:cytosol"/>
    <property type="evidence" value="ECO:0007669"/>
    <property type="project" value="TreeGrafter"/>
</dbReference>
<dbReference type="EMBL" id="JADOUF010000001">
    <property type="protein sequence ID" value="MBG6135343.1"/>
    <property type="molecule type" value="Genomic_DNA"/>
</dbReference>
<keyword evidence="1" id="KW-0805">Transcription regulation</keyword>
<dbReference type="Pfam" id="PF12625">
    <property type="entry name" value="Arabinose_bd"/>
    <property type="match status" value="1"/>
</dbReference>
<protein>
    <submittedName>
        <fullName evidence="5">AraC-like DNA-binding protein</fullName>
    </submittedName>
</protein>
<proteinExistence type="predicted"/>
<dbReference type="InterPro" id="IPR032687">
    <property type="entry name" value="AraC-type_N"/>
</dbReference>
<sequence>MTVSWPQRRATAGIRHMLAVAAEDGVPAERCLAGTGLPADLPAEATGDQELTVARNLIAALGDPPGLGLRVGGNHRLPEFGIWGFALLTSPTLRDAAVVGLRHLGLTFSFARIRLVEGPEEVAMVIDDSDVPADVRAFLLERELVAIHAIIDTLVGEPLQPLRLELSVPRPPHGDLYELAAGCPVTFGAPENVIVADALLLDRPLPHADPHTWEVCERECRELLVRRAEGTLAVAVRDRLLAGVGTVPAMPTVAAELHVTARTLHRRLAAEGTSYRRLLDEVRHGLAVELLGTTGLSVEQVAARLGYTEASSFIHAFRRWTGTTPRAHKPL</sequence>
<dbReference type="Pfam" id="PF12833">
    <property type="entry name" value="HTH_18"/>
    <property type="match status" value="1"/>
</dbReference>
<dbReference type="SUPFAM" id="SSF46689">
    <property type="entry name" value="Homeodomain-like"/>
    <property type="match status" value="1"/>
</dbReference>
<dbReference type="PANTHER" id="PTHR47894">
    <property type="entry name" value="HTH-TYPE TRANSCRIPTIONAL REGULATOR GADX"/>
    <property type="match status" value="1"/>
</dbReference>
<feature type="domain" description="HTH araC/xylS-type" evidence="4">
    <location>
        <begin position="250"/>
        <end position="331"/>
    </location>
</feature>